<proteinExistence type="predicted"/>
<name>E7MR00_9FIRM</name>
<comment type="caution">
    <text evidence="1">The sequence shown here is derived from an EMBL/GenBank/DDBJ whole genome shotgun (WGS) entry which is preliminary data.</text>
</comment>
<keyword evidence="2" id="KW-1185">Reference proteome</keyword>
<evidence type="ECO:0000313" key="2">
    <source>
        <dbReference type="Proteomes" id="UP000004097"/>
    </source>
</evidence>
<sequence>MNNNESKTNNLFSFATSELSQDAFFCWSLNWLAVKEDTDDPYYKYGKAMLDLFLGKNKKDIYKEVIVLKQFNRIDVLVLFKDNQDNQYALIIEDKTNTSEHNEQIEKYKNQLNDALSKDENIGYKNLPGNHIYTAYVKTGIMYTDDLDMKNKVNTTINLDKLLKFLDLFHEVSNQTISTINSNIYLDYYEYLHGINDFQNEIIDNFKKNQYADNYEYTNGELRYKNIFQDPYAQYCFLKKIFIECDENRNFSESSKNDEIIFKSRIYSGSNKDGTKWTQYRFWEKQFETNILPPEKNEHEKYALFWRIDNATMNKEIYPYLALRYYDKNINKYPPSPNTENNDKCRQNIFNKLQGYIAEYKIDDNKVFLKKESRKGSVERNLLYIPIRNLDGISLTEISKVLRDINSKLTTYCKTEFENIK</sequence>
<evidence type="ECO:0000313" key="1">
    <source>
        <dbReference type="EMBL" id="EFW23493.1"/>
    </source>
</evidence>
<dbReference type="Proteomes" id="UP000004097">
    <property type="component" value="Unassembled WGS sequence"/>
</dbReference>
<dbReference type="HOGENOM" id="CLU_044833_1_0_9"/>
<dbReference type="STRING" id="706433.HMPREF9430_01990"/>
<gene>
    <name evidence="1" type="ORF">HMPREF9430_01990</name>
</gene>
<dbReference type="AlphaFoldDB" id="E7MR00"/>
<dbReference type="RefSeq" id="WP_006526788.1">
    <property type="nucleotide sequence ID" value="NZ_GL637673.1"/>
</dbReference>
<dbReference type="EMBL" id="AECQ01000041">
    <property type="protein sequence ID" value="EFW23493.1"/>
    <property type="molecule type" value="Genomic_DNA"/>
</dbReference>
<reference evidence="1 2" key="1">
    <citation type="submission" date="2010-08" db="EMBL/GenBank/DDBJ databases">
        <authorList>
            <person name="Weinstock G."/>
            <person name="Sodergren E."/>
            <person name="Clifton S."/>
            <person name="Fulton L."/>
            <person name="Fulton B."/>
            <person name="Courtney L."/>
            <person name="Fronick C."/>
            <person name="Harrison M."/>
            <person name="Strong C."/>
            <person name="Farmer C."/>
            <person name="Delahaunty K."/>
            <person name="Markovic C."/>
            <person name="Hall O."/>
            <person name="Minx P."/>
            <person name="Tomlinson C."/>
            <person name="Mitreva M."/>
            <person name="Hou S."/>
            <person name="Chen J."/>
            <person name="Wollam A."/>
            <person name="Pepin K.H."/>
            <person name="Johnson M."/>
            <person name="Bhonagiri V."/>
            <person name="Zhang X."/>
            <person name="Suruliraj S."/>
            <person name="Warren W."/>
            <person name="Chinwalla A."/>
            <person name="Mardis E.R."/>
            <person name="Wilson R.K."/>
        </authorList>
    </citation>
    <scope>NUCLEOTIDE SEQUENCE [LARGE SCALE GENOMIC DNA]</scope>
    <source>
        <strain evidence="1 2">F0204</strain>
    </source>
</reference>
<dbReference type="OrthoDB" id="6796607at2"/>
<dbReference type="eggNOG" id="ENOG5033CDG">
    <property type="taxonomic scope" value="Bacteria"/>
</dbReference>
<protein>
    <recommendedName>
        <fullName evidence="3">PD-(D/E)XK nuclease superfamily protein</fullName>
    </recommendedName>
</protein>
<accession>E7MR00</accession>
<evidence type="ECO:0008006" key="3">
    <source>
        <dbReference type="Google" id="ProtNLM"/>
    </source>
</evidence>
<organism evidence="1 2">
    <name type="scientific">Solobacterium moorei F0204</name>
    <dbReference type="NCBI Taxonomy" id="706433"/>
    <lineage>
        <taxon>Bacteria</taxon>
        <taxon>Bacillati</taxon>
        <taxon>Bacillota</taxon>
        <taxon>Erysipelotrichia</taxon>
        <taxon>Erysipelotrichales</taxon>
        <taxon>Erysipelotrichaceae</taxon>
        <taxon>Solobacterium</taxon>
    </lineage>
</organism>